<dbReference type="Gene3D" id="3.10.580.10">
    <property type="entry name" value="CBS-domain"/>
    <property type="match status" value="1"/>
</dbReference>
<dbReference type="InterPro" id="IPR050986">
    <property type="entry name" value="GutQ/KpsF_isomerases"/>
</dbReference>
<dbReference type="PANTHER" id="PTHR42745:SF1">
    <property type="entry name" value="ARABINOSE 5-PHOSPHATE ISOMERASE KDSD"/>
    <property type="match status" value="1"/>
</dbReference>
<keyword evidence="5" id="KW-0862">Zinc</keyword>
<dbReference type="NCBIfam" id="TIGR00393">
    <property type="entry name" value="kpsF"/>
    <property type="match status" value="1"/>
</dbReference>
<keyword evidence="2" id="KW-0677">Repeat</keyword>
<dbReference type="GO" id="GO:0097367">
    <property type="term" value="F:carbohydrate derivative binding"/>
    <property type="evidence" value="ECO:0007669"/>
    <property type="project" value="InterPro"/>
</dbReference>
<accession>A0A2M9R528</accession>
<dbReference type="InterPro" id="IPR046348">
    <property type="entry name" value="SIS_dom_sf"/>
</dbReference>
<evidence type="ECO:0000256" key="4">
    <source>
        <dbReference type="PIRNR" id="PIRNR004692"/>
    </source>
</evidence>
<protein>
    <submittedName>
        <fullName evidence="10">D-arabinose 5-phosphate isomerase</fullName>
    </submittedName>
</protein>
<dbReference type="Gene3D" id="3.40.50.10490">
    <property type="entry name" value="Glucose-6-phosphate isomerase like protein, domain 1"/>
    <property type="match status" value="1"/>
</dbReference>
<dbReference type="InterPro" id="IPR035474">
    <property type="entry name" value="SIS_Kpsf"/>
</dbReference>
<dbReference type="SMART" id="SM00116">
    <property type="entry name" value="CBS"/>
    <property type="match status" value="2"/>
</dbReference>
<reference evidence="10 11" key="1">
    <citation type="submission" date="2017-06" db="EMBL/GenBank/DDBJ databases">
        <title>Description of Avrilella dinanensis gen. nov. sp. nov.</title>
        <authorList>
            <person name="Leyer C."/>
            <person name="Sassi M."/>
            <person name="Minet J."/>
            <person name="Kayal S."/>
            <person name="Cattoir V."/>
        </authorList>
    </citation>
    <scope>NUCLEOTIDE SEQUENCE [LARGE SCALE GENOMIC DNA]</scope>
    <source>
        <strain evidence="10 11">UR159</strain>
    </source>
</reference>
<dbReference type="InterPro" id="IPR004800">
    <property type="entry name" value="KdsD/KpsF-type"/>
</dbReference>
<evidence type="ECO:0000256" key="7">
    <source>
        <dbReference type="PROSITE-ProRule" id="PRU00703"/>
    </source>
</evidence>
<dbReference type="OrthoDB" id="9762536at2"/>
<evidence type="ECO:0000256" key="5">
    <source>
        <dbReference type="PIRSR" id="PIRSR004692-2"/>
    </source>
</evidence>
<evidence type="ECO:0000313" key="11">
    <source>
        <dbReference type="Proteomes" id="UP000231960"/>
    </source>
</evidence>
<dbReference type="FunFam" id="3.40.50.10490:FF:000011">
    <property type="entry name" value="Arabinose 5-phosphate isomerase"/>
    <property type="match status" value="1"/>
</dbReference>
<dbReference type="CDD" id="cd05014">
    <property type="entry name" value="SIS_Kpsf"/>
    <property type="match status" value="1"/>
</dbReference>
<keyword evidence="11" id="KW-1185">Reference proteome</keyword>
<dbReference type="EMBL" id="NIPO01000001">
    <property type="protein sequence ID" value="PJR03961.1"/>
    <property type="molecule type" value="Genomic_DNA"/>
</dbReference>
<dbReference type="PANTHER" id="PTHR42745">
    <property type="match status" value="1"/>
</dbReference>
<evidence type="ECO:0000259" key="8">
    <source>
        <dbReference type="PROSITE" id="PS51371"/>
    </source>
</evidence>
<feature type="binding site" evidence="5">
    <location>
        <position position="77"/>
    </location>
    <ligand>
        <name>Zn(2+)</name>
        <dbReference type="ChEBI" id="CHEBI:29105"/>
    </ligand>
</feature>
<evidence type="ECO:0000256" key="2">
    <source>
        <dbReference type="ARBA" id="ARBA00022737"/>
    </source>
</evidence>
<evidence type="ECO:0000259" key="9">
    <source>
        <dbReference type="PROSITE" id="PS51464"/>
    </source>
</evidence>
<keyword evidence="3 7" id="KW-0129">CBS domain</keyword>
<dbReference type="GO" id="GO:1901135">
    <property type="term" value="P:carbohydrate derivative metabolic process"/>
    <property type="evidence" value="ECO:0007669"/>
    <property type="project" value="InterPro"/>
</dbReference>
<dbReference type="PROSITE" id="PS51371">
    <property type="entry name" value="CBS"/>
    <property type="match status" value="1"/>
</dbReference>
<dbReference type="GO" id="GO:0019146">
    <property type="term" value="F:arabinose-5-phosphate isomerase activity"/>
    <property type="evidence" value="ECO:0007669"/>
    <property type="project" value="UniProtKB-ARBA"/>
</dbReference>
<evidence type="ECO:0000256" key="1">
    <source>
        <dbReference type="ARBA" id="ARBA00008165"/>
    </source>
</evidence>
<dbReference type="InterPro" id="IPR046342">
    <property type="entry name" value="CBS_dom_sf"/>
</dbReference>
<dbReference type="CDD" id="cd04604">
    <property type="entry name" value="CBS_pair_SIS_assoc"/>
    <property type="match status" value="1"/>
</dbReference>
<dbReference type="SUPFAM" id="SSF53697">
    <property type="entry name" value="SIS domain"/>
    <property type="match status" value="1"/>
</dbReference>
<dbReference type="PIRSF" id="PIRSF004692">
    <property type="entry name" value="KdsD_KpsF"/>
    <property type="match status" value="1"/>
</dbReference>
<feature type="domain" description="CBS" evidence="8">
    <location>
        <begin position="270"/>
        <end position="322"/>
    </location>
</feature>
<dbReference type="Pfam" id="PF01380">
    <property type="entry name" value="SIS"/>
    <property type="match status" value="1"/>
</dbReference>
<feature type="site" description="Catalytically relevant" evidence="6">
    <location>
        <position position="54"/>
    </location>
</feature>
<evidence type="ECO:0000256" key="3">
    <source>
        <dbReference type="ARBA" id="ARBA00023122"/>
    </source>
</evidence>
<feature type="domain" description="SIS" evidence="9">
    <location>
        <begin position="36"/>
        <end position="179"/>
    </location>
</feature>
<organism evidence="10 11">
    <name type="scientific">Avrilella dinanensis</name>
    <dbReference type="NCBI Taxonomy" id="2008672"/>
    <lineage>
        <taxon>Bacteria</taxon>
        <taxon>Pseudomonadati</taxon>
        <taxon>Bacteroidota</taxon>
        <taxon>Flavobacteriia</taxon>
        <taxon>Flavobacteriales</taxon>
        <taxon>Flavobacteriaceae</taxon>
        <taxon>Avrilella</taxon>
    </lineage>
</organism>
<keyword evidence="10" id="KW-0413">Isomerase</keyword>
<feature type="site" description="Catalytically relevant" evidence="6">
    <location>
        <position position="147"/>
    </location>
</feature>
<dbReference type="GO" id="GO:0046872">
    <property type="term" value="F:metal ion binding"/>
    <property type="evidence" value="ECO:0007669"/>
    <property type="project" value="UniProtKB-KW"/>
</dbReference>
<dbReference type="Pfam" id="PF00571">
    <property type="entry name" value="CBS"/>
    <property type="match status" value="2"/>
</dbReference>
<gene>
    <name evidence="10" type="ORF">CDL10_05030</name>
</gene>
<feature type="site" description="Catalytically relevant" evidence="6">
    <location>
        <position position="188"/>
    </location>
</feature>
<comment type="caution">
    <text evidence="10">The sequence shown here is derived from an EMBL/GenBank/DDBJ whole genome shotgun (WGS) entry which is preliminary data.</text>
</comment>
<dbReference type="InterPro" id="IPR001347">
    <property type="entry name" value="SIS_dom"/>
</dbReference>
<sequence>MNQTENILDTAKSVLLAESKSIENSINFLDNQFAAAVEAIYQTKGKLIITGIGKSAHIAEKIVATLNSTGTPSYFLHAAEAVHGDLGLLSPDDIVMCISKSGNSPEIKVLLPLLKRDGNQLIGMTSNPNSYLAQQSDFVVNAYIENEAEPNNLAPTNSTTVQLALGDAIAVCLMKIRQFTADDFAKYHPGGALGKKLLLKISAILDKENQPKVNSNSDIQSVIIEISGKRLGVTAVLDGDKLTGIITDGDIRRMLQNNTQFMQLKAKDIMTPNPKTIDTDRLVSEALDMMENHQITQLLVTDNGKYAGVIHLHDIIKGGLLS</sequence>
<name>A0A2M9R528_9FLAO</name>
<dbReference type="InterPro" id="IPR000644">
    <property type="entry name" value="CBS_dom"/>
</dbReference>
<dbReference type="RefSeq" id="WP_100677526.1">
    <property type="nucleotide sequence ID" value="NZ_NIPO01000001.1"/>
</dbReference>
<evidence type="ECO:0000256" key="6">
    <source>
        <dbReference type="PIRSR" id="PIRSR004692-3"/>
    </source>
</evidence>
<dbReference type="AlphaFoldDB" id="A0A2M9R528"/>
<keyword evidence="5" id="KW-0479">Metal-binding</keyword>
<dbReference type="PROSITE" id="PS51464">
    <property type="entry name" value="SIS"/>
    <property type="match status" value="1"/>
</dbReference>
<dbReference type="GO" id="GO:0005975">
    <property type="term" value="P:carbohydrate metabolic process"/>
    <property type="evidence" value="ECO:0007669"/>
    <property type="project" value="InterPro"/>
</dbReference>
<evidence type="ECO:0000313" key="10">
    <source>
        <dbReference type="EMBL" id="PJR03961.1"/>
    </source>
</evidence>
<feature type="site" description="Catalytically relevant" evidence="6">
    <location>
        <position position="106"/>
    </location>
</feature>
<proteinExistence type="inferred from homology"/>
<dbReference type="Proteomes" id="UP000231960">
    <property type="component" value="Unassembled WGS sequence"/>
</dbReference>
<comment type="similarity">
    <text evidence="1 4">Belongs to the SIS family. GutQ/KpsF subfamily.</text>
</comment>